<dbReference type="GO" id="GO:0005737">
    <property type="term" value="C:cytoplasm"/>
    <property type="evidence" value="ECO:0007669"/>
    <property type="project" value="TreeGrafter"/>
</dbReference>
<dbReference type="GeneID" id="112127043"/>
<dbReference type="EnsemblMetazoa" id="XM_024227306.1">
    <property type="protein sequence ID" value="XP_024083074.1"/>
    <property type="gene ID" value="LOC112127043"/>
</dbReference>
<dbReference type="GO" id="GO:0003723">
    <property type="term" value="F:RNA binding"/>
    <property type="evidence" value="ECO:0007669"/>
    <property type="project" value="TreeGrafter"/>
</dbReference>
<dbReference type="AlphaFoldDB" id="A0A8I6SJQ1"/>
<protein>
    <recommendedName>
        <fullName evidence="2">Caprin-1 dimerization domain-containing protein</fullName>
    </recommendedName>
</protein>
<proteinExistence type="inferred from homology"/>
<dbReference type="Pfam" id="PF18293">
    <property type="entry name" value="Caprin-1_dimer"/>
    <property type="match status" value="1"/>
</dbReference>
<evidence type="ECO:0000313" key="3">
    <source>
        <dbReference type="EnsemblMetazoa" id="XP_024083074.1"/>
    </source>
</evidence>
<evidence type="ECO:0000256" key="1">
    <source>
        <dbReference type="ARBA" id="ARBA00007950"/>
    </source>
</evidence>
<reference evidence="3" key="1">
    <citation type="submission" date="2022-01" db="UniProtKB">
        <authorList>
            <consortium name="EnsemblMetazoa"/>
        </authorList>
    </citation>
    <scope>IDENTIFICATION</scope>
</reference>
<dbReference type="InterPro" id="IPR041637">
    <property type="entry name" value="Caprin-1_dimer"/>
</dbReference>
<dbReference type="InterPro" id="IPR028816">
    <property type="entry name" value="Caprin"/>
</dbReference>
<organism evidence="3 4">
    <name type="scientific">Cimex lectularius</name>
    <name type="common">Bed bug</name>
    <name type="synonym">Acanthia lectularia</name>
    <dbReference type="NCBI Taxonomy" id="79782"/>
    <lineage>
        <taxon>Eukaryota</taxon>
        <taxon>Metazoa</taxon>
        <taxon>Ecdysozoa</taxon>
        <taxon>Arthropoda</taxon>
        <taxon>Hexapoda</taxon>
        <taxon>Insecta</taxon>
        <taxon>Pterygota</taxon>
        <taxon>Neoptera</taxon>
        <taxon>Paraneoptera</taxon>
        <taxon>Hemiptera</taxon>
        <taxon>Heteroptera</taxon>
        <taxon>Panheteroptera</taxon>
        <taxon>Cimicomorpha</taxon>
        <taxon>Cimicidae</taxon>
        <taxon>Cimex</taxon>
    </lineage>
</organism>
<dbReference type="Proteomes" id="UP000494040">
    <property type="component" value="Unassembled WGS sequence"/>
</dbReference>
<comment type="similarity">
    <text evidence="1">Belongs to the caprin family.</text>
</comment>
<feature type="domain" description="Caprin-1 dimerization" evidence="2">
    <location>
        <begin position="1"/>
        <end position="95"/>
    </location>
</feature>
<dbReference type="KEGG" id="clec:112127043"/>
<keyword evidence="4" id="KW-1185">Reference proteome</keyword>
<accession>A0A8I6SJQ1</accession>
<dbReference type="PANTHER" id="PTHR22922">
    <property type="entry name" value="GPI-ANCHORED PROTEIN P137"/>
    <property type="match status" value="1"/>
</dbReference>
<evidence type="ECO:0000259" key="2">
    <source>
        <dbReference type="Pfam" id="PF18293"/>
    </source>
</evidence>
<dbReference type="PANTHER" id="PTHR22922:SF19">
    <property type="entry name" value="CAPRIN HOMOLOG"/>
    <property type="match status" value="1"/>
</dbReference>
<name>A0A8I6SJQ1_CIMLE</name>
<evidence type="ECO:0000313" key="4">
    <source>
        <dbReference type="Proteomes" id="UP000494040"/>
    </source>
</evidence>
<dbReference type="RefSeq" id="XP_024083074.1">
    <property type="nucleotide sequence ID" value="XM_024227306.1"/>
</dbReference>
<dbReference type="OrthoDB" id="10062814at2759"/>
<sequence length="233" mass="26010">MQDVLTNMGTDAIREDFLQGKCKVTLTQEELQSIDDLYVELTPKKEEPRAFVDMFQTPAETMVALIDGKNKEAFGTTYSALKAKLLEVATSGYFDTLAPAPLAEEPPVAENVSTELTDAEKIPEMIPVEQIEEMNLRQLNEQTPVQNVQSCSFQPTGAKPMPLPQVMTPQDQFNFAQQVQPEVMPGAPSIETTYFTPSHLRVFKSGTIDFMQVCNFPNAFCSETFNQQWEAVA</sequence>